<dbReference type="AlphaFoldDB" id="A0A6A6G3D9"/>
<proteinExistence type="predicted"/>
<name>A0A6A6G3D9_9PEZI</name>
<organism evidence="1 2">
    <name type="scientific">Elsinoe ampelina</name>
    <dbReference type="NCBI Taxonomy" id="302913"/>
    <lineage>
        <taxon>Eukaryota</taxon>
        <taxon>Fungi</taxon>
        <taxon>Dikarya</taxon>
        <taxon>Ascomycota</taxon>
        <taxon>Pezizomycotina</taxon>
        <taxon>Dothideomycetes</taxon>
        <taxon>Dothideomycetidae</taxon>
        <taxon>Myriangiales</taxon>
        <taxon>Elsinoaceae</taxon>
        <taxon>Elsinoe</taxon>
    </lineage>
</organism>
<keyword evidence="2" id="KW-1185">Reference proteome</keyword>
<dbReference type="OrthoDB" id="3877003at2759"/>
<dbReference type="Proteomes" id="UP000799538">
    <property type="component" value="Unassembled WGS sequence"/>
</dbReference>
<gene>
    <name evidence="1" type="ORF">BDZ85DRAFT_31722</name>
</gene>
<evidence type="ECO:0000313" key="1">
    <source>
        <dbReference type="EMBL" id="KAF2220089.1"/>
    </source>
</evidence>
<protein>
    <submittedName>
        <fullName evidence="1">Uncharacterized protein</fullName>
    </submittedName>
</protein>
<dbReference type="EMBL" id="ML992513">
    <property type="protein sequence ID" value="KAF2220089.1"/>
    <property type="molecule type" value="Genomic_DNA"/>
</dbReference>
<evidence type="ECO:0000313" key="2">
    <source>
        <dbReference type="Proteomes" id="UP000799538"/>
    </source>
</evidence>
<accession>A0A6A6G3D9</accession>
<sequence>MFLGHCALHPIMAEWPKIGMPPPAFFQHVRKLEISLTPEFPVEIICANFDLPGLKHRHDAWDFHWLRLDSFKSLQSLKIWISTRTIMGDIDCHPDMRGIKQLNLGDLKQVFSSLSEVPEVLISCPLSSKIEPTSGTVEALSRPGFTLFKRGSGDRFHPFLVPVHVRGQFDGMILTSEHEEVRLGGYNGLHKLMPDF</sequence>
<reference evidence="2" key="1">
    <citation type="journal article" date="2020" name="Stud. Mycol.">
        <title>101 Dothideomycetes genomes: A test case for predicting lifestyles and emergence of pathogens.</title>
        <authorList>
            <person name="Haridas S."/>
            <person name="Albert R."/>
            <person name="Binder M."/>
            <person name="Bloem J."/>
            <person name="LaButti K."/>
            <person name="Salamov A."/>
            <person name="Andreopoulos B."/>
            <person name="Baker S."/>
            <person name="Barry K."/>
            <person name="Bills G."/>
            <person name="Bluhm B."/>
            <person name="Cannon C."/>
            <person name="Castanera R."/>
            <person name="Culley D."/>
            <person name="Daum C."/>
            <person name="Ezra D."/>
            <person name="Gonzalez J."/>
            <person name="Henrissat B."/>
            <person name="Kuo A."/>
            <person name="Liang C."/>
            <person name="Lipzen A."/>
            <person name="Lutzoni F."/>
            <person name="Magnuson J."/>
            <person name="Mondo S."/>
            <person name="Nolan M."/>
            <person name="Ohm R."/>
            <person name="Pangilinan J."/>
            <person name="Park H.-J."/>
            <person name="Ramirez L."/>
            <person name="Alfaro M."/>
            <person name="Sun H."/>
            <person name="Tritt A."/>
            <person name="Yoshinaga Y."/>
            <person name="Zwiers L.-H."/>
            <person name="Turgeon B."/>
            <person name="Goodwin S."/>
            <person name="Spatafora J."/>
            <person name="Crous P."/>
            <person name="Grigoriev I."/>
        </authorList>
    </citation>
    <scope>NUCLEOTIDE SEQUENCE [LARGE SCALE GENOMIC DNA]</scope>
    <source>
        <strain evidence="2">CECT 20119</strain>
    </source>
</reference>